<evidence type="ECO:0000256" key="1">
    <source>
        <dbReference type="SAM" id="SignalP"/>
    </source>
</evidence>
<keyword evidence="1" id="KW-0732">Signal</keyword>
<dbReference type="EMBL" id="JACSRA010000002">
    <property type="protein sequence ID" value="MBD7910181.1"/>
    <property type="molecule type" value="Genomic_DNA"/>
</dbReference>
<dbReference type="PANTHER" id="PTHR30024:SF46">
    <property type="entry name" value="ABC TRANSPORTER, SUBSTRATE-BINDING LIPOPROTEIN"/>
    <property type="match status" value="1"/>
</dbReference>
<dbReference type="Proteomes" id="UP000627781">
    <property type="component" value="Unassembled WGS sequence"/>
</dbReference>
<dbReference type="Pfam" id="PF12974">
    <property type="entry name" value="Phosphonate-bd"/>
    <property type="match status" value="1"/>
</dbReference>
<evidence type="ECO:0000313" key="3">
    <source>
        <dbReference type="Proteomes" id="UP000627781"/>
    </source>
</evidence>
<organism evidence="2 3">
    <name type="scientific">Clostridium cibarium</name>
    <dbReference type="NCBI Taxonomy" id="2762247"/>
    <lineage>
        <taxon>Bacteria</taxon>
        <taxon>Bacillati</taxon>
        <taxon>Bacillota</taxon>
        <taxon>Clostridia</taxon>
        <taxon>Eubacteriales</taxon>
        <taxon>Clostridiaceae</taxon>
        <taxon>Clostridium</taxon>
    </lineage>
</organism>
<dbReference type="SUPFAM" id="SSF53850">
    <property type="entry name" value="Periplasmic binding protein-like II"/>
    <property type="match status" value="1"/>
</dbReference>
<feature type="signal peptide" evidence="1">
    <location>
        <begin position="1"/>
        <end position="19"/>
    </location>
</feature>
<name>A0ABR8PPS3_9CLOT</name>
<proteinExistence type="predicted"/>
<protein>
    <submittedName>
        <fullName evidence="2">ABC transporter substrate-binding protein</fullName>
    </submittedName>
</protein>
<feature type="chain" id="PRO_5046619403" evidence="1">
    <location>
        <begin position="20"/>
        <end position="325"/>
    </location>
</feature>
<dbReference type="Gene3D" id="3.40.190.10">
    <property type="entry name" value="Periplasmic binding protein-like II"/>
    <property type="match status" value="2"/>
</dbReference>
<accession>A0ABR8PPS3</accession>
<evidence type="ECO:0000313" key="2">
    <source>
        <dbReference type="EMBL" id="MBD7910181.1"/>
    </source>
</evidence>
<gene>
    <name evidence="2" type="ORF">H9661_02320</name>
</gene>
<dbReference type="InterPro" id="IPR027024">
    <property type="entry name" value="UCP027386_ABC_sbc_TM0202"/>
</dbReference>
<comment type="caution">
    <text evidence="2">The sequence shown here is derived from an EMBL/GenBank/DDBJ whole genome shotgun (WGS) entry which is preliminary data.</text>
</comment>
<keyword evidence="3" id="KW-1185">Reference proteome</keyword>
<reference evidence="2 3" key="1">
    <citation type="submission" date="2020-08" db="EMBL/GenBank/DDBJ databases">
        <title>A Genomic Blueprint of the Chicken Gut Microbiome.</title>
        <authorList>
            <person name="Gilroy R."/>
            <person name="Ravi A."/>
            <person name="Getino M."/>
            <person name="Pursley I."/>
            <person name="Horton D.L."/>
            <person name="Alikhan N.-F."/>
            <person name="Baker D."/>
            <person name="Gharbi K."/>
            <person name="Hall N."/>
            <person name="Watson M."/>
            <person name="Adriaenssens E.M."/>
            <person name="Foster-Nyarko E."/>
            <person name="Jarju S."/>
            <person name="Secka A."/>
            <person name="Antonio M."/>
            <person name="Oren A."/>
            <person name="Chaudhuri R."/>
            <person name="La Ragione R.M."/>
            <person name="Hildebrand F."/>
            <person name="Pallen M.J."/>
        </authorList>
    </citation>
    <scope>NUCLEOTIDE SEQUENCE [LARGE SCALE GENOMIC DNA]</scope>
    <source>
        <strain evidence="2 3">Sa3CVN1</strain>
    </source>
</reference>
<dbReference type="RefSeq" id="WP_191767606.1">
    <property type="nucleotide sequence ID" value="NZ_JACSRA010000002.1"/>
</dbReference>
<dbReference type="PANTHER" id="PTHR30024">
    <property type="entry name" value="ALIPHATIC SULFONATES-BINDING PROTEIN-RELATED"/>
    <property type="match status" value="1"/>
</dbReference>
<dbReference type="PIRSF" id="PIRSF027386">
    <property type="entry name" value="UCP027386_ABC_sbc_TM0202"/>
    <property type="match status" value="1"/>
</dbReference>
<sequence length="325" mass="36282">MKKKFALILSIIFALGVFTQCSSNEQPKETKNIKAVVPDGLTAMATAKLMKEKPEVEKGYNIEYSIEKTPENIVSEVLKGETDIAIVPSNVAATQYNKNAGYVIAGTIGWGSFYLVSAKSESSLEQLKGKEIFNIGKGLTPDLITKIVLKEKGYNIESDFNFSYVNGVTELTPAIMAGKANYAVVPEPALSQVLSKKQDTKILMDFNEEWKKAYNSEYGFPQSTLIVKKDLVEQDNKFIQEFLNKLEESCKFASDNNYDLPSYCEEIGVSVNKDMVSKAVEKANIKYVSIKDSYKEYNTYFNKLNDLDPKTIGGKVPDEGVYMEK</sequence>